<dbReference type="EMBL" id="FOEC01000002">
    <property type="protein sequence ID" value="SEO52785.1"/>
    <property type="molecule type" value="Genomic_DNA"/>
</dbReference>
<organism evidence="3 4">
    <name type="scientific">Denitrobacterium detoxificans</name>
    <dbReference type="NCBI Taxonomy" id="79604"/>
    <lineage>
        <taxon>Bacteria</taxon>
        <taxon>Bacillati</taxon>
        <taxon>Actinomycetota</taxon>
        <taxon>Coriobacteriia</taxon>
        <taxon>Eggerthellales</taxon>
        <taxon>Eggerthellaceae</taxon>
        <taxon>Denitrobacterium</taxon>
    </lineage>
</organism>
<evidence type="ECO:0000256" key="2">
    <source>
        <dbReference type="SAM" id="Phobius"/>
    </source>
</evidence>
<feature type="transmembrane region" description="Helical" evidence="2">
    <location>
        <begin position="292"/>
        <end position="313"/>
    </location>
</feature>
<feature type="transmembrane region" description="Helical" evidence="2">
    <location>
        <begin position="325"/>
        <end position="351"/>
    </location>
</feature>
<evidence type="ECO:0000313" key="3">
    <source>
        <dbReference type="EMBL" id="SEO52785.1"/>
    </source>
</evidence>
<feature type="transmembrane region" description="Helical" evidence="2">
    <location>
        <begin position="193"/>
        <end position="212"/>
    </location>
</feature>
<evidence type="ECO:0000313" key="4">
    <source>
        <dbReference type="Proteomes" id="UP000182975"/>
    </source>
</evidence>
<feature type="compositionally biased region" description="Basic and acidic residues" evidence="1">
    <location>
        <begin position="49"/>
        <end position="75"/>
    </location>
</feature>
<dbReference type="OrthoDB" id="3197222at2"/>
<feature type="transmembrane region" description="Helical" evidence="2">
    <location>
        <begin position="371"/>
        <end position="392"/>
    </location>
</feature>
<sequence length="511" mass="57281">MAEGAENSASKEVDSGRADRARITRGAQLDAAEAVAMAGVAMESDAEADEARRESFKAERAGDRAAAKEARARERAARKRANADHAAATKSARQAYQAIKFSAPNKMGFMRVVQVLFAVHIFFTLVGLIMSSRDTVVYSSSNVLDWFMIVFEGVAFWLFVNRYKIARPFVIAMAVVAIVVPGIASAVAGDFSLLSTIFGSIYYVFLIFYFIFSKRVKAVLVNDVSFYRDKADKEEFVINRRGWPFVRNLIMYFIVFSVLGHWMEAGMCQFIRLGIVQGEYDPTNTMLWRDWLYPYPMEGAAVVIIALALYPLLQWLKKKFNNRIIPYVISFVANALVCSLIEFSMGLIVNADLQLWNYSDNFGNIMGQVCLQNALAFGVAASIIAWFVYPLLERWIARVPRDIMNIAFVVILVFGGILWSLYLIDPPQNHANDGAFDTPREQTASDRESESYLFSLTMGSSTLEEMKEDIENSQTLTPEQKETALRHLDEALSNLKDVEADIGVEQLEAAS</sequence>
<feature type="region of interest" description="Disordered" evidence="1">
    <location>
        <begin position="1"/>
        <end position="24"/>
    </location>
</feature>
<evidence type="ECO:0000256" key="1">
    <source>
        <dbReference type="SAM" id="MobiDB-lite"/>
    </source>
</evidence>
<keyword evidence="4" id="KW-1185">Reference proteome</keyword>
<reference evidence="4" key="1">
    <citation type="submission" date="2016-10" db="EMBL/GenBank/DDBJ databases">
        <authorList>
            <person name="Varghese N."/>
        </authorList>
    </citation>
    <scope>NUCLEOTIDE SEQUENCE [LARGE SCALE GENOMIC DNA]</scope>
    <source>
        <strain evidence="4">DSM 21843</strain>
    </source>
</reference>
<feature type="compositionally biased region" description="Basic and acidic residues" evidence="1">
    <location>
        <begin position="9"/>
        <end position="22"/>
    </location>
</feature>
<feature type="transmembrane region" description="Helical" evidence="2">
    <location>
        <begin position="404"/>
        <end position="424"/>
    </location>
</feature>
<keyword evidence="2" id="KW-0472">Membrane</keyword>
<keyword evidence="2" id="KW-1133">Transmembrane helix</keyword>
<dbReference type="Proteomes" id="UP000182975">
    <property type="component" value="Unassembled WGS sequence"/>
</dbReference>
<feature type="transmembrane region" description="Helical" evidence="2">
    <location>
        <begin position="109"/>
        <end position="131"/>
    </location>
</feature>
<feature type="transmembrane region" description="Helical" evidence="2">
    <location>
        <begin position="169"/>
        <end position="187"/>
    </location>
</feature>
<dbReference type="RefSeq" id="WP_066663796.1">
    <property type="nucleotide sequence ID" value="NZ_CP011402.1"/>
</dbReference>
<dbReference type="InterPro" id="IPR010540">
    <property type="entry name" value="CmpB_TMEM229"/>
</dbReference>
<dbReference type="Pfam" id="PF06541">
    <property type="entry name" value="ABC_trans_CmpB"/>
    <property type="match status" value="1"/>
</dbReference>
<feature type="region of interest" description="Disordered" evidence="1">
    <location>
        <begin position="43"/>
        <end position="88"/>
    </location>
</feature>
<dbReference type="AlphaFoldDB" id="A0A1H8QEX0"/>
<protein>
    <submittedName>
        <fullName evidence="3">Putative ABC-transporter type IV</fullName>
    </submittedName>
</protein>
<feature type="transmembrane region" description="Helical" evidence="2">
    <location>
        <begin position="143"/>
        <end position="160"/>
    </location>
</feature>
<gene>
    <name evidence="3" type="ORF">SAMN02910314_00460</name>
</gene>
<feature type="transmembrane region" description="Helical" evidence="2">
    <location>
        <begin position="249"/>
        <end position="272"/>
    </location>
</feature>
<proteinExistence type="predicted"/>
<keyword evidence="2" id="KW-0812">Transmembrane</keyword>
<name>A0A1H8QEX0_9ACTN</name>
<accession>A0A1H8QEX0</accession>